<dbReference type="AlphaFoldDB" id="A0A8B7ZH74"/>
<name>A0A8B7ZH74_ACAPL</name>
<accession>A0A8B7ZH74</accession>
<feature type="signal peptide" evidence="1">
    <location>
        <begin position="1"/>
        <end position="23"/>
    </location>
</feature>
<dbReference type="KEGG" id="aplc:110985697"/>
<dbReference type="Gene3D" id="3.10.450.50">
    <property type="match status" value="1"/>
</dbReference>
<dbReference type="OrthoDB" id="10168941at2759"/>
<sequence length="153" mass="17289">MSSLIYLGVLLLLGCSLITTGHARLNPALRGIVQMNQQYKTALESDDKASILAMYVPDVLVLPEGYPGYVGKEKLGNNMNWISYVGTVEYDIKYLDFLNGNNVRVLELKTSTVKDKQGNIMFKGKTLLFWAWNSKTGVWQIMLEMFNSDQKNQ</sequence>
<protein>
    <submittedName>
        <fullName evidence="3">Uncharacterized protein LOC110985697</fullName>
    </submittedName>
</protein>
<reference evidence="3" key="1">
    <citation type="submission" date="2025-08" db="UniProtKB">
        <authorList>
            <consortium name="RefSeq"/>
        </authorList>
    </citation>
    <scope>IDENTIFICATION</scope>
</reference>
<dbReference type="InterPro" id="IPR032710">
    <property type="entry name" value="NTF2-like_dom_sf"/>
</dbReference>
<evidence type="ECO:0000256" key="1">
    <source>
        <dbReference type="SAM" id="SignalP"/>
    </source>
</evidence>
<dbReference type="Proteomes" id="UP000694845">
    <property type="component" value="Unplaced"/>
</dbReference>
<dbReference type="GeneID" id="110985697"/>
<dbReference type="RefSeq" id="XP_022102601.1">
    <property type="nucleotide sequence ID" value="XM_022246909.1"/>
</dbReference>
<feature type="chain" id="PRO_5034473226" evidence="1">
    <location>
        <begin position="24"/>
        <end position="153"/>
    </location>
</feature>
<keyword evidence="1" id="KW-0732">Signal</keyword>
<organism evidence="2 3">
    <name type="scientific">Acanthaster planci</name>
    <name type="common">Crown-of-thorns starfish</name>
    <dbReference type="NCBI Taxonomy" id="133434"/>
    <lineage>
        <taxon>Eukaryota</taxon>
        <taxon>Metazoa</taxon>
        <taxon>Echinodermata</taxon>
        <taxon>Eleutherozoa</taxon>
        <taxon>Asterozoa</taxon>
        <taxon>Asteroidea</taxon>
        <taxon>Valvatacea</taxon>
        <taxon>Valvatida</taxon>
        <taxon>Acanthasteridae</taxon>
        <taxon>Acanthaster</taxon>
    </lineage>
</organism>
<gene>
    <name evidence="3" type="primary">LOC110985697</name>
</gene>
<evidence type="ECO:0000313" key="3">
    <source>
        <dbReference type="RefSeq" id="XP_022102601.1"/>
    </source>
</evidence>
<evidence type="ECO:0000313" key="2">
    <source>
        <dbReference type="Proteomes" id="UP000694845"/>
    </source>
</evidence>
<proteinExistence type="predicted"/>
<keyword evidence="2" id="KW-1185">Reference proteome</keyword>
<dbReference type="SUPFAM" id="SSF54427">
    <property type="entry name" value="NTF2-like"/>
    <property type="match status" value="1"/>
</dbReference>